<dbReference type="Gene3D" id="3.90.226.10">
    <property type="entry name" value="2-enoyl-CoA Hydratase, Chain A, domain 1"/>
    <property type="match status" value="1"/>
</dbReference>
<organism evidence="3">
    <name type="scientific">Desulfatirhabdium butyrativorans</name>
    <dbReference type="NCBI Taxonomy" id="340467"/>
    <lineage>
        <taxon>Bacteria</taxon>
        <taxon>Pseudomonadati</taxon>
        <taxon>Thermodesulfobacteriota</taxon>
        <taxon>Desulfobacteria</taxon>
        <taxon>Desulfobacterales</taxon>
        <taxon>Desulfatirhabdiaceae</taxon>
        <taxon>Desulfatirhabdium</taxon>
    </lineage>
</organism>
<protein>
    <submittedName>
        <fullName evidence="3">Enoyl-CoA hydratase/isomerase family protein</fullName>
    </submittedName>
</protein>
<sequence length="269" mass="30285">MKDYKTLRVTQEGNVVTVRLHRPETRNAINMQMVYDLKDVVDILTDASDVAVMVLRGSEGVFSRGIDLNDFTLDKPPDIYGLQHWEKMCRQIERLNKYTVAVVEGECIGGGLQLVLLCDARIAERKAVFQLPEVKLGFLPGMATFRLAKYIGLGRAKNFVLTGKTLKAEEALSWGILDEVYDPVDLDKVLQQKIDKLLPLHQEVLELARRLLLESYASEYEDFIGGFLAAQHRAIHGEAFRDLLLKAPAGTKAQDIFTAKDTPKPSRKK</sequence>
<dbReference type="EMBL" id="DSUH01000360">
    <property type="protein sequence ID" value="HGU34257.1"/>
    <property type="molecule type" value="Genomic_DNA"/>
</dbReference>
<dbReference type="InterPro" id="IPR051683">
    <property type="entry name" value="Enoyl-CoA_Hydratase/Isomerase"/>
</dbReference>
<name>A0A7C4W7N0_9BACT</name>
<dbReference type="PROSITE" id="PS00166">
    <property type="entry name" value="ENOYL_COA_HYDRATASE"/>
    <property type="match status" value="1"/>
</dbReference>
<comment type="similarity">
    <text evidence="1 2">Belongs to the enoyl-CoA hydratase/isomerase family.</text>
</comment>
<reference evidence="3" key="1">
    <citation type="journal article" date="2020" name="mSystems">
        <title>Genome- and Community-Level Interaction Insights into Carbon Utilization and Element Cycling Functions of Hydrothermarchaeota in Hydrothermal Sediment.</title>
        <authorList>
            <person name="Zhou Z."/>
            <person name="Liu Y."/>
            <person name="Xu W."/>
            <person name="Pan J."/>
            <person name="Luo Z.H."/>
            <person name="Li M."/>
        </authorList>
    </citation>
    <scope>NUCLEOTIDE SEQUENCE [LARGE SCALE GENOMIC DNA]</scope>
    <source>
        <strain evidence="3">SpSt-477</strain>
    </source>
</reference>
<comment type="caution">
    <text evidence="3">The sequence shown here is derived from an EMBL/GenBank/DDBJ whole genome shotgun (WGS) entry which is preliminary data.</text>
</comment>
<evidence type="ECO:0000256" key="1">
    <source>
        <dbReference type="ARBA" id="ARBA00005254"/>
    </source>
</evidence>
<proteinExistence type="inferred from homology"/>
<keyword evidence="3" id="KW-0413">Isomerase</keyword>
<evidence type="ECO:0000313" key="3">
    <source>
        <dbReference type="EMBL" id="HGU34257.1"/>
    </source>
</evidence>
<dbReference type="AlphaFoldDB" id="A0A7C4W7N0"/>
<dbReference type="GO" id="GO:0016853">
    <property type="term" value="F:isomerase activity"/>
    <property type="evidence" value="ECO:0007669"/>
    <property type="project" value="UniProtKB-KW"/>
</dbReference>
<dbReference type="SUPFAM" id="SSF52096">
    <property type="entry name" value="ClpP/crotonase"/>
    <property type="match status" value="1"/>
</dbReference>
<gene>
    <name evidence="3" type="ORF">ENS29_15640</name>
</gene>
<dbReference type="PANTHER" id="PTHR42964:SF1">
    <property type="entry name" value="POLYKETIDE BIOSYNTHESIS ENOYL-COA HYDRATASE PKSH-RELATED"/>
    <property type="match status" value="1"/>
</dbReference>
<dbReference type="InterPro" id="IPR029045">
    <property type="entry name" value="ClpP/crotonase-like_dom_sf"/>
</dbReference>
<accession>A0A7C4W7N0</accession>
<evidence type="ECO:0000256" key="2">
    <source>
        <dbReference type="RuleBase" id="RU003707"/>
    </source>
</evidence>
<dbReference type="InterPro" id="IPR018376">
    <property type="entry name" value="Enoyl-CoA_hyd/isom_CS"/>
</dbReference>
<dbReference type="CDD" id="cd06558">
    <property type="entry name" value="crotonase-like"/>
    <property type="match status" value="1"/>
</dbReference>
<dbReference type="PANTHER" id="PTHR42964">
    <property type="entry name" value="ENOYL-COA HYDRATASE"/>
    <property type="match status" value="1"/>
</dbReference>
<dbReference type="Pfam" id="PF00378">
    <property type="entry name" value="ECH_1"/>
    <property type="match status" value="1"/>
</dbReference>
<dbReference type="InterPro" id="IPR001753">
    <property type="entry name" value="Enoyl-CoA_hydra/iso"/>
</dbReference>